<protein>
    <submittedName>
        <fullName evidence="1">Uncharacterized protein</fullName>
    </submittedName>
</protein>
<gene>
    <name evidence="1" type="ORF">IHQ68_17770</name>
</gene>
<evidence type="ECO:0000313" key="2">
    <source>
        <dbReference type="Proteomes" id="UP001181622"/>
    </source>
</evidence>
<proteinExistence type="predicted"/>
<name>A0ABU1DK15_9HYPH</name>
<comment type="caution">
    <text evidence="1">The sequence shown here is derived from an EMBL/GenBank/DDBJ whole genome shotgun (WGS) entry which is preliminary data.</text>
</comment>
<dbReference type="Proteomes" id="UP001181622">
    <property type="component" value="Unassembled WGS sequence"/>
</dbReference>
<sequence length="108" mass="12153">MTEVQVRVARWVDDDFPGFVECELVDHFGRVWRFIDKVPVINTQARGRDDQYPQPGAIACSVAASLGRDETGREIVEIDTDHPHGIRATGGETRFIVFKDQLLGALDR</sequence>
<dbReference type="RefSeq" id="WP_309394259.1">
    <property type="nucleotide sequence ID" value="NZ_JADBEO010000053.1"/>
</dbReference>
<accession>A0ABU1DK15</accession>
<dbReference type="EMBL" id="JADBEO010000053">
    <property type="protein sequence ID" value="MDR4308471.1"/>
    <property type="molecule type" value="Genomic_DNA"/>
</dbReference>
<reference evidence="1" key="1">
    <citation type="submission" date="2020-10" db="EMBL/GenBank/DDBJ databases">
        <authorList>
            <person name="Abbas A."/>
            <person name="Razzaq R."/>
            <person name="Waqas M."/>
            <person name="Abbas N."/>
            <person name="Nielsen T.K."/>
            <person name="Hansen L.H."/>
            <person name="Hussain S."/>
            <person name="Shahid M."/>
        </authorList>
    </citation>
    <scope>NUCLEOTIDE SEQUENCE</scope>
    <source>
        <strain evidence="1">S14</strain>
    </source>
</reference>
<evidence type="ECO:0000313" key="1">
    <source>
        <dbReference type="EMBL" id="MDR4308471.1"/>
    </source>
</evidence>
<organism evidence="1 2">
    <name type="scientific">Chelatococcus sambhunathii</name>
    <dbReference type="NCBI Taxonomy" id="363953"/>
    <lineage>
        <taxon>Bacteria</taxon>
        <taxon>Pseudomonadati</taxon>
        <taxon>Pseudomonadota</taxon>
        <taxon>Alphaproteobacteria</taxon>
        <taxon>Hyphomicrobiales</taxon>
        <taxon>Chelatococcaceae</taxon>
        <taxon>Chelatococcus</taxon>
    </lineage>
</organism>
<keyword evidence="2" id="KW-1185">Reference proteome</keyword>